<evidence type="ECO:0000256" key="3">
    <source>
        <dbReference type="PROSITE-ProRule" id="PRU00103"/>
    </source>
</evidence>
<feature type="domain" description="TOG" evidence="4">
    <location>
        <begin position="432"/>
        <end position="666"/>
    </location>
</feature>
<dbReference type="FunFam" id="1.25.10.10:FF:000096">
    <property type="entry name" value="eIF-2-alpha kinase activator gcn1"/>
    <property type="match status" value="1"/>
</dbReference>
<dbReference type="InterPro" id="IPR011989">
    <property type="entry name" value="ARM-like"/>
</dbReference>
<keyword evidence="5" id="KW-1185">Reference proteome</keyword>
<dbReference type="Pfam" id="PF23271">
    <property type="entry name" value="HEAT_GCN1"/>
    <property type="match status" value="1"/>
</dbReference>
<protein>
    <submittedName>
        <fullName evidence="6">TOG domain-containing protein</fullName>
    </submittedName>
</protein>
<reference evidence="6" key="2">
    <citation type="submission" date="2017-02" db="UniProtKB">
        <authorList>
            <consortium name="WormBaseParasite"/>
        </authorList>
    </citation>
    <scope>IDENTIFICATION</scope>
</reference>
<organism evidence="5 6">
    <name type="scientific">Angiostrongylus cantonensis</name>
    <name type="common">Rat lungworm</name>
    <dbReference type="NCBI Taxonomy" id="6313"/>
    <lineage>
        <taxon>Eukaryota</taxon>
        <taxon>Metazoa</taxon>
        <taxon>Ecdysozoa</taxon>
        <taxon>Nematoda</taxon>
        <taxon>Chromadorea</taxon>
        <taxon>Rhabditida</taxon>
        <taxon>Rhabditina</taxon>
        <taxon>Rhabditomorpha</taxon>
        <taxon>Strongyloidea</taxon>
        <taxon>Metastrongylidae</taxon>
        <taxon>Angiostrongylus</taxon>
    </lineage>
</organism>
<dbReference type="STRING" id="6313.A0A0K0DKM4"/>
<dbReference type="InterPro" id="IPR034085">
    <property type="entry name" value="TOG"/>
</dbReference>
<dbReference type="PROSITE" id="PS50077">
    <property type="entry name" value="HEAT_REPEAT"/>
    <property type="match status" value="2"/>
</dbReference>
<dbReference type="Pfam" id="PF24984">
    <property type="entry name" value="HEAT_EF3_GNC1"/>
    <property type="match status" value="1"/>
</dbReference>
<evidence type="ECO:0000313" key="5">
    <source>
        <dbReference type="Proteomes" id="UP000035642"/>
    </source>
</evidence>
<dbReference type="WBParaSite" id="ACAC_0001207301-mRNA-1">
    <property type="protein sequence ID" value="ACAC_0001207301-mRNA-1"/>
    <property type="gene ID" value="ACAC_0001207301"/>
</dbReference>
<keyword evidence="2" id="KW-0677">Repeat</keyword>
<dbReference type="GO" id="GO:0006417">
    <property type="term" value="P:regulation of translation"/>
    <property type="evidence" value="ECO:0007669"/>
    <property type="project" value="TreeGrafter"/>
</dbReference>
<dbReference type="InterPro" id="IPR016024">
    <property type="entry name" value="ARM-type_fold"/>
</dbReference>
<dbReference type="SMART" id="SM00185">
    <property type="entry name" value="ARM"/>
    <property type="match status" value="3"/>
</dbReference>
<dbReference type="Proteomes" id="UP000035642">
    <property type="component" value="Unassembled WGS sequence"/>
</dbReference>
<dbReference type="SUPFAM" id="SSF48371">
    <property type="entry name" value="ARM repeat"/>
    <property type="match status" value="3"/>
</dbReference>
<dbReference type="InterPro" id="IPR021133">
    <property type="entry name" value="HEAT_type_2"/>
</dbReference>
<sequence length="1325" mass="146405">LVASTTLRVLGARWSILNWCDEPLTLAIRRLLQLLNERAFVIDTEDDYDDSLLFDDIVGVPQLTVLYPMLHALLSPSSEFGNDIKDSALALLKTTINRRLLKDHGVLKLPINEYATLMLSEYARSLSSHSLQALMQLVSVINETEATSKRIVDLARSILWYLDVDNFDLRENIVKVLSAPQFMTRLVLSCDDENFATECLTRLFIARYDPVESVATRASELWYSSLFHLRPIMAGPLIEKCVSEVVFIRESAANASLAFVEEFPDTMPVVLEKVEQVYTNMARIHPVVFDSFGRMVKESKVDFDRRSGIGLVLSRLAGRITEKDAMRFIKLIVPCGLADCHTECRNNMRNAAVEVVRNHGRLIMDTLLPFLDTTPSGGEHDNLRQGLVVLLGTLAQYLDPSSSKVRDILARLMDALSTPSQAVQESVSRCLAFLVPAIQDTVKTVMQKLQWLLFEADSYGERRGAAYGIAGIIKGMGVASLKEFELLPSVHNALLDKKNVKYREGGLLALEILCSTVGKLFEPYMIQFLPSLLLCFGDNDEYVRKAAKDTAVAMMSSMSPHGTKLVLPSLLTALDDESWRTKCAAVELLGSMAFCAPRQLSACLPNIVPKLIEVLADSSSKVQRSGEKALRQIASVIRNPEILGVSNQLIVGLLDPANKTNYALQAVLNTKFIHYIDAPSLALIMPIVRRAFEDRNSETRKVASQIIANIYTLTEHKDMEPYMCDLVPGLKKSLLDPVPEIRTVAARALGAIVAKSTGITTEKLRESIVPWLKEKLVSAGMRDGYMLMYIYLPMVFGEKFLPYVPQIVPPILKSLADENEYVRASALKAGQRLIAQYCTHARRFFLPQLQSALHDENWRIRQASVQLIGDFLFNVSGVSGKSTSSTANEDDTMGIEHTGKSILRVLGQQCRDHILAGLYLARSDVALVVRQAAGHVWKIVVANTPRTLKEIMKDLFEMIVDSLASTCEDRQQMGARCLGELVRKMGDKILNEDVLSHYLENLVSPVRNCICDSSPVVRSAAADTFSVLYHMIGHEALDEIITPLLEKLSPEKEDVLAGLCEIMKQNSRQMLPYLLPRLTRPPINVHALCSLASVAGSTLSRQLPRVLDALLSACQTNDQYDPMIDSCEKVVIAVTDDEGVPVLVDYLLKHASKGNVPSIVLLHTFVDKSGVSLNHLIGDLLPGLLHLYSSTNPQIVDHAINAAIGIAHALDQKEMQGAIPIMKKALNFTIAQSKGRVIPGFAHPKALLPLFPMLREAILQGLPELKALAGEALGQVVSVSDPSSLKPHVVNITGPLVRVLGDRYPPTVKLAVLGTLSQLLDKVEF</sequence>
<evidence type="ECO:0000313" key="6">
    <source>
        <dbReference type="WBParaSite" id="ACAC_0001207301-mRNA-1"/>
    </source>
</evidence>
<dbReference type="InterPro" id="IPR057546">
    <property type="entry name" value="HEAT_GCN1"/>
</dbReference>
<dbReference type="InterPro" id="IPR000225">
    <property type="entry name" value="Armadillo"/>
</dbReference>
<evidence type="ECO:0000259" key="4">
    <source>
        <dbReference type="SMART" id="SM01349"/>
    </source>
</evidence>
<evidence type="ECO:0000256" key="1">
    <source>
        <dbReference type="ARBA" id="ARBA00007366"/>
    </source>
</evidence>
<dbReference type="PANTHER" id="PTHR23346">
    <property type="entry name" value="TRANSLATIONAL ACTIVATOR GCN1-RELATED"/>
    <property type="match status" value="1"/>
</dbReference>
<name>A0A0K0DKM4_ANGCA</name>
<dbReference type="PANTHER" id="PTHR23346:SF7">
    <property type="entry name" value="STALLED RIBOSOME SENSOR GCN1"/>
    <property type="match status" value="1"/>
</dbReference>
<accession>A0A0K0DKM4</accession>
<proteinExistence type="inferred from homology"/>
<dbReference type="GO" id="GO:0034198">
    <property type="term" value="P:cellular response to amino acid starvation"/>
    <property type="evidence" value="ECO:0007669"/>
    <property type="project" value="TreeGrafter"/>
</dbReference>
<evidence type="ECO:0000256" key="2">
    <source>
        <dbReference type="ARBA" id="ARBA00022737"/>
    </source>
</evidence>
<reference evidence="5" key="1">
    <citation type="submission" date="2012-09" db="EMBL/GenBank/DDBJ databases">
        <authorList>
            <person name="Martin A.A."/>
        </authorList>
    </citation>
    <scope>NUCLEOTIDE SEQUENCE</scope>
</reference>
<dbReference type="Gene3D" id="1.25.10.10">
    <property type="entry name" value="Leucine-rich Repeat Variant"/>
    <property type="match status" value="4"/>
</dbReference>
<feature type="repeat" description="HEAT" evidence="3">
    <location>
        <begin position="1002"/>
        <end position="1039"/>
    </location>
</feature>
<dbReference type="Pfam" id="PF24987">
    <property type="entry name" value="HEAT_EF3_N"/>
    <property type="match status" value="2"/>
</dbReference>
<dbReference type="SMART" id="SM01349">
    <property type="entry name" value="TOG"/>
    <property type="match status" value="1"/>
</dbReference>
<comment type="similarity">
    <text evidence="1">Belongs to the GCN1 family.</text>
</comment>
<dbReference type="GO" id="GO:0005829">
    <property type="term" value="C:cytosol"/>
    <property type="evidence" value="ECO:0007669"/>
    <property type="project" value="TreeGrafter"/>
</dbReference>
<feature type="repeat" description="HEAT" evidence="3">
    <location>
        <begin position="607"/>
        <end position="642"/>
    </location>
</feature>
<dbReference type="GO" id="GO:0000226">
    <property type="term" value="P:microtubule cytoskeleton organization"/>
    <property type="evidence" value="ECO:0007669"/>
    <property type="project" value="UniProtKB-ARBA"/>
</dbReference>
<dbReference type="GO" id="GO:0019887">
    <property type="term" value="F:protein kinase regulator activity"/>
    <property type="evidence" value="ECO:0007669"/>
    <property type="project" value="TreeGrafter"/>
</dbReference>